<evidence type="ECO:0000256" key="1">
    <source>
        <dbReference type="ARBA" id="ARBA00023002"/>
    </source>
</evidence>
<sequence length="343" mass="37809">MSPASTPQLIFGTASFGDKFTNAEQVQSCLDLLKERHVHVLDTAGRYPAEAQGRSEELIGETKATQQGFQVDTKILAMSADHRGELSRQNIKQSVSDSLRRLNIPKINTLHIHFPDSQTPIEEQASALDELHKQGKFAQLGVSNFTACQLTAFIEVCDKHGFVKPTVYQGEYSLISRGMEKHLLPILREHSIVFNAFRVIAAGFLSGSLTYGSTEGTRFSGDGRIAKYMSALWDKESLHNAQRKLNAAIKDVGITSIEAALRWAYYHSALGQGDGIILGASKESQIERYASILQIRRLLSSNSDFGNSNIKAIGNGPLPDTIVAAIEALWEDLRGEREDSYIN</sequence>
<gene>
    <name evidence="3" type="ORF">GCG54_00011120</name>
</gene>
<dbReference type="Pfam" id="PF00248">
    <property type="entry name" value="Aldo_ket_red"/>
    <property type="match status" value="1"/>
</dbReference>
<protein>
    <submittedName>
        <fullName evidence="3">Aflatoxin B1 aldehyde reductase member 3</fullName>
    </submittedName>
</protein>
<keyword evidence="4" id="KW-1185">Reference proteome</keyword>
<comment type="caution">
    <text evidence="3">The sequence shown here is derived from an EMBL/GenBank/DDBJ whole genome shotgun (WGS) entry which is preliminary data.</text>
</comment>
<reference evidence="3" key="1">
    <citation type="journal article" date="2020" name="Phytopathology">
        <title>Genome sequence and comparative analysis of Colletotrichum gloeosporioides isolated from Liriodendron leaves.</title>
        <authorList>
            <person name="Fu F.F."/>
            <person name="Hao Z."/>
            <person name="Wang P."/>
            <person name="Lu Y."/>
            <person name="Xue L.J."/>
            <person name="Wei G."/>
            <person name="Tian Y."/>
            <person name="Baishi H."/>
            <person name="Xu H."/>
            <person name="Shi J."/>
            <person name="Cheng T."/>
            <person name="Wang G."/>
            <person name="Yi Y."/>
            <person name="Chen J."/>
        </authorList>
    </citation>
    <scope>NUCLEOTIDE SEQUENCE</scope>
    <source>
        <strain evidence="3">Lc1</strain>
    </source>
</reference>
<dbReference type="PANTHER" id="PTHR43364">
    <property type="entry name" value="NADH-SPECIFIC METHYLGLYOXAL REDUCTASE-RELATED"/>
    <property type="match status" value="1"/>
</dbReference>
<organism evidence="3 4">
    <name type="scientific">Colletotrichum gloeosporioides</name>
    <name type="common">Anthracnose fungus</name>
    <name type="synonym">Glomerella cingulata</name>
    <dbReference type="NCBI Taxonomy" id="474922"/>
    <lineage>
        <taxon>Eukaryota</taxon>
        <taxon>Fungi</taxon>
        <taxon>Dikarya</taxon>
        <taxon>Ascomycota</taxon>
        <taxon>Pezizomycotina</taxon>
        <taxon>Sordariomycetes</taxon>
        <taxon>Hypocreomycetidae</taxon>
        <taxon>Glomerellales</taxon>
        <taxon>Glomerellaceae</taxon>
        <taxon>Colletotrichum</taxon>
        <taxon>Colletotrichum gloeosporioides species complex</taxon>
    </lineage>
</organism>
<dbReference type="AlphaFoldDB" id="A0A8H4CRX1"/>
<dbReference type="SUPFAM" id="SSF51430">
    <property type="entry name" value="NAD(P)-linked oxidoreductase"/>
    <property type="match status" value="1"/>
</dbReference>
<accession>A0A8H4CRX1</accession>
<dbReference type="InterPro" id="IPR023210">
    <property type="entry name" value="NADP_OxRdtase_dom"/>
</dbReference>
<dbReference type="Gene3D" id="3.20.20.100">
    <property type="entry name" value="NADP-dependent oxidoreductase domain"/>
    <property type="match status" value="1"/>
</dbReference>
<dbReference type="InterPro" id="IPR036812">
    <property type="entry name" value="NAD(P)_OxRdtase_dom_sf"/>
</dbReference>
<dbReference type="PANTHER" id="PTHR43364:SF4">
    <property type="entry name" value="NAD(P)-LINKED OXIDOREDUCTASE SUPERFAMILY PROTEIN"/>
    <property type="match status" value="1"/>
</dbReference>
<evidence type="ECO:0000259" key="2">
    <source>
        <dbReference type="Pfam" id="PF00248"/>
    </source>
</evidence>
<keyword evidence="1" id="KW-0560">Oxidoreductase</keyword>
<dbReference type="RefSeq" id="XP_045268087.1">
    <property type="nucleotide sequence ID" value="XM_045411029.1"/>
</dbReference>
<feature type="domain" description="NADP-dependent oxidoreductase" evidence="2">
    <location>
        <begin position="9"/>
        <end position="295"/>
    </location>
</feature>
<reference evidence="3" key="2">
    <citation type="submission" date="2020-03" db="EMBL/GenBank/DDBJ databases">
        <authorList>
            <person name="Fu F.-F."/>
            <person name="Chen J."/>
        </authorList>
    </citation>
    <scope>NUCLEOTIDE SEQUENCE</scope>
    <source>
        <strain evidence="3">Lc1</strain>
    </source>
</reference>
<dbReference type="InterPro" id="IPR050523">
    <property type="entry name" value="AKR_Detox_Biosynth"/>
</dbReference>
<dbReference type="GO" id="GO:0016491">
    <property type="term" value="F:oxidoreductase activity"/>
    <property type="evidence" value="ECO:0007669"/>
    <property type="project" value="UniProtKB-KW"/>
</dbReference>
<dbReference type="GeneID" id="69018246"/>
<dbReference type="EMBL" id="WVTB01000017">
    <property type="protein sequence ID" value="KAF3808928.1"/>
    <property type="molecule type" value="Genomic_DNA"/>
</dbReference>
<dbReference type="Proteomes" id="UP000613401">
    <property type="component" value="Unassembled WGS sequence"/>
</dbReference>
<dbReference type="CDD" id="cd19075">
    <property type="entry name" value="AKR_AKR7A1-5"/>
    <property type="match status" value="1"/>
</dbReference>
<evidence type="ECO:0000313" key="4">
    <source>
        <dbReference type="Proteomes" id="UP000613401"/>
    </source>
</evidence>
<name>A0A8H4CRX1_COLGL</name>
<evidence type="ECO:0000313" key="3">
    <source>
        <dbReference type="EMBL" id="KAF3808928.1"/>
    </source>
</evidence>
<proteinExistence type="predicted"/>